<name>A0A1G6TDA1_NIADE</name>
<accession>A0A1G6TDA1</accession>
<dbReference type="OrthoDB" id="793378at2"/>
<dbReference type="AlphaFoldDB" id="A0A1G6TDA1"/>
<keyword evidence="2" id="KW-1185">Reference proteome</keyword>
<dbReference type="EMBL" id="FMZO01000007">
    <property type="protein sequence ID" value="SDD26834.1"/>
    <property type="molecule type" value="Genomic_DNA"/>
</dbReference>
<protein>
    <submittedName>
        <fullName evidence="1">Uncharacterized protein</fullName>
    </submittedName>
</protein>
<reference evidence="2" key="1">
    <citation type="submission" date="2016-10" db="EMBL/GenBank/DDBJ databases">
        <authorList>
            <person name="Varghese N."/>
            <person name="Submissions S."/>
        </authorList>
    </citation>
    <scope>NUCLEOTIDE SEQUENCE [LARGE SCALE GENOMIC DNA]</scope>
    <source>
        <strain evidence="2">DSM 25811 / CCM 8410 / LMG 26954 / E90</strain>
    </source>
</reference>
<evidence type="ECO:0000313" key="2">
    <source>
        <dbReference type="Proteomes" id="UP000198757"/>
    </source>
</evidence>
<dbReference type="Proteomes" id="UP000198757">
    <property type="component" value="Unassembled WGS sequence"/>
</dbReference>
<gene>
    <name evidence="1" type="ORF">SAMN04487894_107172</name>
</gene>
<organism evidence="1 2">
    <name type="scientific">Niabella drilacis (strain DSM 25811 / CCM 8410 / CCUG 62505 / LMG 26954 / E90)</name>
    <dbReference type="NCBI Taxonomy" id="1285928"/>
    <lineage>
        <taxon>Bacteria</taxon>
        <taxon>Pseudomonadati</taxon>
        <taxon>Bacteroidota</taxon>
        <taxon>Chitinophagia</taxon>
        <taxon>Chitinophagales</taxon>
        <taxon>Chitinophagaceae</taxon>
        <taxon>Niabella</taxon>
    </lineage>
</organism>
<sequence length="227" mass="25929">MKELFPLIFAFLLIISLHSCSLATKEDQHPGVSTLEELIGANIVIQVEALDSTVMHTIKMLSDSLYYSKRQLLFFQDPKNKDAQKNATGYSIGNELRLKNVYGSKTYVVDTVNSDSTILMDKNRNIIIGDFLYAAPDYAVKQKMDSATSKNGFTNIGELAMELKNELPEFDQSIVYKWTNGRLPGFNKIYYYELNGQRFKSLGSECYRINSDPKYFYNARFGILKMK</sequence>
<dbReference type="RefSeq" id="WP_090390780.1">
    <property type="nucleotide sequence ID" value="NZ_FMZO01000007.1"/>
</dbReference>
<dbReference type="STRING" id="1285928.SAMN04487894_107172"/>
<proteinExistence type="predicted"/>
<evidence type="ECO:0000313" key="1">
    <source>
        <dbReference type="EMBL" id="SDD26834.1"/>
    </source>
</evidence>